<accession>A0A6A6B7V8</accession>
<keyword evidence="1" id="KW-0472">Membrane</keyword>
<gene>
    <name evidence="2" type="ORF">K452DRAFT_53721</name>
</gene>
<evidence type="ECO:0000313" key="3">
    <source>
        <dbReference type="Proteomes" id="UP000799438"/>
    </source>
</evidence>
<proteinExistence type="predicted"/>
<dbReference type="EMBL" id="ML995490">
    <property type="protein sequence ID" value="KAF2140282.1"/>
    <property type="molecule type" value="Genomic_DNA"/>
</dbReference>
<dbReference type="Proteomes" id="UP000799438">
    <property type="component" value="Unassembled WGS sequence"/>
</dbReference>
<evidence type="ECO:0000313" key="2">
    <source>
        <dbReference type="EMBL" id="KAF2140282.1"/>
    </source>
</evidence>
<feature type="transmembrane region" description="Helical" evidence="1">
    <location>
        <begin position="131"/>
        <end position="149"/>
    </location>
</feature>
<feature type="transmembrane region" description="Helical" evidence="1">
    <location>
        <begin position="77"/>
        <end position="96"/>
    </location>
</feature>
<keyword evidence="1" id="KW-0812">Transmembrane</keyword>
<dbReference type="GeneID" id="54304323"/>
<evidence type="ECO:0000256" key="1">
    <source>
        <dbReference type="SAM" id="Phobius"/>
    </source>
</evidence>
<organism evidence="2 3">
    <name type="scientific">Aplosporella prunicola CBS 121167</name>
    <dbReference type="NCBI Taxonomy" id="1176127"/>
    <lineage>
        <taxon>Eukaryota</taxon>
        <taxon>Fungi</taxon>
        <taxon>Dikarya</taxon>
        <taxon>Ascomycota</taxon>
        <taxon>Pezizomycotina</taxon>
        <taxon>Dothideomycetes</taxon>
        <taxon>Dothideomycetes incertae sedis</taxon>
        <taxon>Botryosphaeriales</taxon>
        <taxon>Aplosporellaceae</taxon>
        <taxon>Aplosporella</taxon>
    </lineage>
</organism>
<feature type="transmembrane region" description="Helical" evidence="1">
    <location>
        <begin position="102"/>
        <end position="124"/>
    </location>
</feature>
<feature type="transmembrane region" description="Helical" evidence="1">
    <location>
        <begin position="155"/>
        <end position="174"/>
    </location>
</feature>
<dbReference type="RefSeq" id="XP_033395995.1">
    <property type="nucleotide sequence ID" value="XM_033546816.1"/>
</dbReference>
<keyword evidence="1" id="KW-1133">Transmembrane helix</keyword>
<dbReference type="AlphaFoldDB" id="A0A6A6B7V8"/>
<keyword evidence="3" id="KW-1185">Reference proteome</keyword>
<sequence length="213" mass="25416">MADTDREAARRERLAHMRADYEAYMDVPQLVPLIVMRHRRAHRLRQFGFRDESIRYTLLAISRHEKDKLFRYKLCKYVRYCALTFIIDFSVVAAFWKNTVLAYVLLALLVLLVRLLFHIGVLSFRRWKGGLWLANYLLSTLLLMRPLVSDDPRDFDRQLLIAVSLVMLLALLMMRRPLRMIRLLAPVLFYAPMWEWKREVKLFRESHGDLFGT</sequence>
<name>A0A6A6B7V8_9PEZI</name>
<protein>
    <submittedName>
        <fullName evidence="2">Uncharacterized protein</fullName>
    </submittedName>
</protein>
<reference evidence="2" key="1">
    <citation type="journal article" date="2020" name="Stud. Mycol.">
        <title>101 Dothideomycetes genomes: a test case for predicting lifestyles and emergence of pathogens.</title>
        <authorList>
            <person name="Haridas S."/>
            <person name="Albert R."/>
            <person name="Binder M."/>
            <person name="Bloem J."/>
            <person name="Labutti K."/>
            <person name="Salamov A."/>
            <person name="Andreopoulos B."/>
            <person name="Baker S."/>
            <person name="Barry K."/>
            <person name="Bills G."/>
            <person name="Bluhm B."/>
            <person name="Cannon C."/>
            <person name="Castanera R."/>
            <person name="Culley D."/>
            <person name="Daum C."/>
            <person name="Ezra D."/>
            <person name="Gonzalez J."/>
            <person name="Henrissat B."/>
            <person name="Kuo A."/>
            <person name="Liang C."/>
            <person name="Lipzen A."/>
            <person name="Lutzoni F."/>
            <person name="Magnuson J."/>
            <person name="Mondo S."/>
            <person name="Nolan M."/>
            <person name="Ohm R."/>
            <person name="Pangilinan J."/>
            <person name="Park H.-J."/>
            <person name="Ramirez L."/>
            <person name="Alfaro M."/>
            <person name="Sun H."/>
            <person name="Tritt A."/>
            <person name="Yoshinaga Y."/>
            <person name="Zwiers L.-H."/>
            <person name="Turgeon B."/>
            <person name="Goodwin S."/>
            <person name="Spatafora J."/>
            <person name="Crous P."/>
            <person name="Grigoriev I."/>
        </authorList>
    </citation>
    <scope>NUCLEOTIDE SEQUENCE</scope>
    <source>
        <strain evidence="2">CBS 121167</strain>
    </source>
</reference>